<dbReference type="InterPro" id="IPR013815">
    <property type="entry name" value="ATP_grasp_subdomain_1"/>
</dbReference>
<dbReference type="Gene3D" id="3.40.50.2300">
    <property type="match status" value="1"/>
</dbReference>
<proteinExistence type="predicted"/>
<evidence type="ECO:0000256" key="1">
    <source>
        <dbReference type="PROSITE-ProRule" id="PRU00169"/>
    </source>
</evidence>
<sequence>MKFKELRYYYDKFKYGEDNFHNLMQYRVKEILLISTFYDAYIFEHDSLLSEQVVGEYHQLNLTTVPRITSVPTGEDALEILKNKHFDLVITTMRTGEDNTFELSRKIKQLHKNLPIILMLTVKSDIAIINRNRDRLESIENIFLWNGDSKLILAMIKYIEDKKNAPYDTENGHVKVILLVEDSINFISIYLPLLYTEIMEQTQRLISEELNDNQKYNRMRTRPKVLVTSSYEEGMRLYKKYKEHILCVMSDMEFYRNDDLDGDAGVKFLNYIKNDDPDLPCILQSSLLSNRRKAETLGVTFFHKLSQFLLKDLRHFIVENLGFGDLVFRDELGGELARAVTLSDFERILPELSMEVIMHHTRKKDFSLWLTAHGEMQLAKTLRPIEMEDFTNYEEYKDFLIHQFSNLRKMRNRGKIVTLNRESLRQDGVVTRAASGSLGGKGRGLAFFNSFLVTTEFEDAFKDAVVKIPQTTIIGTNGFGGFVSDNNLFELRDCDDDNEIKKRFIEGDLSPAITEKLKIYLEGVKTPIAVRSSGLLEDSQSQPFAGVYQTYMLPNNSEDIEERLDQLVTAVKLVYSSVFLNDTRRYIENLNYLIEEESMAVVIQEVVGRTYENYYYPHLSGVAQSYNYYPIGNMANQDGVASIAVGLGQSVVEGEKNFRFCPEYPTVNYLSDEDLIKTTQTDFYALDLSNRKANLLNGEFETLVKLRMFKAEKHRNLYHLASVWDNDNHRIVDGVGLPGPRIINFANILKYNVFPLSEIVKEVLTMAQIALGIPVEIEFAVDLTKDEYQGIKPTFYLLQVRPMTVNFEDSLIDINEIEEESMLLYTEEALGNGTLDDIRDIVFIDPDKFDKTKTQEMCMEIEKINTELKNQGREYILIGPGRWGTRDRFLGIPVIWSQISKAKIIVEVGLEDYEIEPSQGTHFFHNVVAMNIGYFNVPFKKKKKSFIDWNHIKKHHGATEYEYFTHIVNQTPFKVIMDGKNRKSIICK</sequence>
<dbReference type="PROSITE" id="PS50110">
    <property type="entry name" value="RESPONSE_REGULATORY"/>
    <property type="match status" value="1"/>
</dbReference>
<dbReference type="AlphaFoldDB" id="A0AAJ1IFK7"/>
<organism evidence="3 4">
    <name type="scientific">Candidatus Thalassospirochaeta sargassi</name>
    <dbReference type="NCBI Taxonomy" id="3119039"/>
    <lineage>
        <taxon>Bacteria</taxon>
        <taxon>Pseudomonadati</taxon>
        <taxon>Spirochaetota</taxon>
        <taxon>Spirochaetia</taxon>
        <taxon>Spirochaetales</taxon>
        <taxon>Spirochaetaceae</taxon>
        <taxon>Candidatus Thalassospirochaeta</taxon>
    </lineage>
</organism>
<evidence type="ECO:0000259" key="2">
    <source>
        <dbReference type="PROSITE" id="PS50110"/>
    </source>
</evidence>
<gene>
    <name evidence="3" type="ORF">PQJ61_10080</name>
</gene>
<comment type="caution">
    <text evidence="3">The sequence shown here is derived from an EMBL/GenBank/DDBJ whole genome shotgun (WGS) entry which is preliminary data.</text>
</comment>
<name>A0AAJ1IFK7_9SPIO</name>
<comment type="caution">
    <text evidence="1">Lacks conserved residue(s) required for the propagation of feature annotation.</text>
</comment>
<dbReference type="Gene3D" id="3.30.1490.20">
    <property type="entry name" value="ATP-grasp fold, A domain"/>
    <property type="match status" value="1"/>
</dbReference>
<dbReference type="GO" id="GO:0005524">
    <property type="term" value="F:ATP binding"/>
    <property type="evidence" value="ECO:0007669"/>
    <property type="project" value="InterPro"/>
</dbReference>
<reference evidence="3 4" key="1">
    <citation type="submission" date="2022-12" db="EMBL/GenBank/DDBJ databases">
        <title>Metagenome assembled genome from gulf of manar.</title>
        <authorList>
            <person name="Kohli P."/>
            <person name="Pk S."/>
            <person name="Venkata Ramana C."/>
            <person name="Sasikala C."/>
        </authorList>
    </citation>
    <scope>NUCLEOTIDE SEQUENCE [LARGE SCALE GENOMIC DNA]</scope>
    <source>
        <strain evidence="3">JB008</strain>
    </source>
</reference>
<dbReference type="Proteomes" id="UP001221217">
    <property type="component" value="Unassembled WGS sequence"/>
</dbReference>
<dbReference type="EMBL" id="JAQQAL010000022">
    <property type="protein sequence ID" value="MDC7227097.1"/>
    <property type="molecule type" value="Genomic_DNA"/>
</dbReference>
<dbReference type="SUPFAM" id="SSF52172">
    <property type="entry name" value="CheY-like"/>
    <property type="match status" value="1"/>
</dbReference>
<accession>A0AAJ1IFK7</accession>
<dbReference type="GO" id="GO:0000160">
    <property type="term" value="P:phosphorelay signal transduction system"/>
    <property type="evidence" value="ECO:0007669"/>
    <property type="project" value="InterPro"/>
</dbReference>
<dbReference type="SUPFAM" id="SSF56059">
    <property type="entry name" value="Glutathione synthetase ATP-binding domain-like"/>
    <property type="match status" value="1"/>
</dbReference>
<evidence type="ECO:0000313" key="3">
    <source>
        <dbReference type="EMBL" id="MDC7227097.1"/>
    </source>
</evidence>
<feature type="domain" description="Response regulatory" evidence="2">
    <location>
        <begin position="39"/>
        <end position="160"/>
    </location>
</feature>
<evidence type="ECO:0000313" key="4">
    <source>
        <dbReference type="Proteomes" id="UP001221217"/>
    </source>
</evidence>
<dbReference type="InterPro" id="IPR011006">
    <property type="entry name" value="CheY-like_superfamily"/>
</dbReference>
<dbReference type="InterPro" id="IPR001789">
    <property type="entry name" value="Sig_transdc_resp-reg_receiver"/>
</dbReference>
<dbReference type="GO" id="GO:0016301">
    <property type="term" value="F:kinase activity"/>
    <property type="evidence" value="ECO:0007669"/>
    <property type="project" value="InterPro"/>
</dbReference>
<dbReference type="Pfam" id="PF01326">
    <property type="entry name" value="PPDK_N"/>
    <property type="match status" value="1"/>
</dbReference>
<protein>
    <submittedName>
        <fullName evidence="3">PEP/pyruvate-binding domain-containing protein</fullName>
    </submittedName>
</protein>
<dbReference type="InterPro" id="IPR002192">
    <property type="entry name" value="PPDK_AMP/ATP-bd"/>
</dbReference>
<dbReference type="CDD" id="cd00156">
    <property type="entry name" value="REC"/>
    <property type="match status" value="1"/>
</dbReference>